<dbReference type="Pfam" id="PF01551">
    <property type="entry name" value="Peptidase_M23"/>
    <property type="match status" value="1"/>
</dbReference>
<evidence type="ECO:0000259" key="1">
    <source>
        <dbReference type="Pfam" id="PF01551"/>
    </source>
</evidence>
<name>A0ABN9JR44_9RALS</name>
<dbReference type="InterPro" id="IPR016047">
    <property type="entry name" value="M23ase_b-sheet_dom"/>
</dbReference>
<dbReference type="InterPro" id="IPR011055">
    <property type="entry name" value="Dup_hybrid_motif"/>
</dbReference>
<dbReference type="EMBL" id="CATZLL010000019">
    <property type="protein sequence ID" value="CAJ0821649.1"/>
    <property type="molecule type" value="Genomic_DNA"/>
</dbReference>
<accession>A0ABN9JR44</accession>
<dbReference type="Proteomes" id="UP001189757">
    <property type="component" value="Unassembled WGS sequence"/>
</dbReference>
<organism evidence="2 3">
    <name type="scientific">Ralstonia flaminis</name>
    <dbReference type="NCBI Taxonomy" id="3058597"/>
    <lineage>
        <taxon>Bacteria</taxon>
        <taxon>Pseudomonadati</taxon>
        <taxon>Pseudomonadota</taxon>
        <taxon>Betaproteobacteria</taxon>
        <taxon>Burkholderiales</taxon>
        <taxon>Burkholderiaceae</taxon>
        <taxon>Ralstonia</taxon>
    </lineage>
</organism>
<dbReference type="SUPFAM" id="SSF51261">
    <property type="entry name" value="Duplicated hybrid motif"/>
    <property type="match status" value="1"/>
</dbReference>
<sequence>MTAVIPAPALGVTPVADAPAVSNVAFRPTAGNLVDVRFSNPSHAPWGASAVQSPTADFQSGMRAGEIASTFRKALTRADLPGDLLQQITRLFRGRVDMSARGAAGDYFRVAYEPVAEACCEQALRLTAIEVRFQGKHYAGVWFATNEHPQGDYYRFDGTLMAGLRFTLPVQATRISSDFGERTHPVTGAHHGHSGVDLAAPIGRAVHASEAGVVAHIGNERRGYGKYVVIRHSDGHTSYYAHLSKIEPKLRVGVPVERTQRIGAVGRTGTATGPHLHFEVRRDDRPIDPLALIRKASTQALRGDQLAAFQRVATLAMMRLAGAGPASVVAASATQNNVC</sequence>
<dbReference type="CDD" id="cd12797">
    <property type="entry name" value="M23_peptidase"/>
    <property type="match status" value="1"/>
</dbReference>
<evidence type="ECO:0000313" key="2">
    <source>
        <dbReference type="EMBL" id="CAJ0821649.1"/>
    </source>
</evidence>
<gene>
    <name evidence="2" type="ORF">LMG18101_04696</name>
</gene>
<evidence type="ECO:0000313" key="3">
    <source>
        <dbReference type="Proteomes" id="UP001189757"/>
    </source>
</evidence>
<keyword evidence="3" id="KW-1185">Reference proteome</keyword>
<dbReference type="Gene3D" id="3.10.450.350">
    <property type="match status" value="1"/>
</dbReference>
<comment type="caution">
    <text evidence="2">The sequence shown here is derived from an EMBL/GenBank/DDBJ whole genome shotgun (WGS) entry which is preliminary data.</text>
</comment>
<dbReference type="PANTHER" id="PTHR21666:SF270">
    <property type="entry name" value="MUREIN HYDROLASE ACTIVATOR ENVC"/>
    <property type="match status" value="1"/>
</dbReference>
<dbReference type="InterPro" id="IPR050570">
    <property type="entry name" value="Cell_wall_metabolism_enzyme"/>
</dbReference>
<dbReference type="PANTHER" id="PTHR21666">
    <property type="entry name" value="PEPTIDASE-RELATED"/>
    <property type="match status" value="1"/>
</dbReference>
<proteinExistence type="predicted"/>
<feature type="domain" description="M23ase beta-sheet core" evidence="1">
    <location>
        <begin position="192"/>
        <end position="289"/>
    </location>
</feature>
<dbReference type="Gene3D" id="2.70.70.10">
    <property type="entry name" value="Glucose Permease (Domain IIA)"/>
    <property type="match status" value="1"/>
</dbReference>
<protein>
    <recommendedName>
        <fullName evidence="1">M23ase beta-sheet core domain-containing protein</fullName>
    </recommendedName>
</protein>
<reference evidence="2 3" key="1">
    <citation type="submission" date="2023-07" db="EMBL/GenBank/DDBJ databases">
        <authorList>
            <person name="Peeters C."/>
        </authorList>
    </citation>
    <scope>NUCLEOTIDE SEQUENCE [LARGE SCALE GENOMIC DNA]</scope>
    <source>
        <strain evidence="2 3">LMG 18101</strain>
    </source>
</reference>